<evidence type="ECO:0000313" key="1">
    <source>
        <dbReference type="EMBL" id="GAH84218.1"/>
    </source>
</evidence>
<gene>
    <name evidence="1" type="ORF">S03H2_55934</name>
</gene>
<dbReference type="EMBL" id="BARU01035766">
    <property type="protein sequence ID" value="GAH84218.1"/>
    <property type="molecule type" value="Genomic_DNA"/>
</dbReference>
<comment type="caution">
    <text evidence="1">The sequence shown here is derived from an EMBL/GenBank/DDBJ whole genome shotgun (WGS) entry which is preliminary data.</text>
</comment>
<feature type="non-terminal residue" evidence="1">
    <location>
        <position position="86"/>
    </location>
</feature>
<sequence>MNGDSIHPASFRDPGGFLFTRDGVLYRQVNSVCRADYDLLMSSGLHDRLSSERLLIAHDEADVAPAVPEGAYKVLRPDLVAFISYP</sequence>
<proteinExistence type="predicted"/>
<protein>
    <submittedName>
        <fullName evidence="1">Uncharacterized protein</fullName>
    </submittedName>
</protein>
<accession>X1KQD2</accession>
<reference evidence="1" key="1">
    <citation type="journal article" date="2014" name="Front. Microbiol.">
        <title>High frequency of phylogenetically diverse reductive dehalogenase-homologous genes in deep subseafloor sedimentary metagenomes.</title>
        <authorList>
            <person name="Kawai M."/>
            <person name="Futagami T."/>
            <person name="Toyoda A."/>
            <person name="Takaki Y."/>
            <person name="Nishi S."/>
            <person name="Hori S."/>
            <person name="Arai W."/>
            <person name="Tsubouchi T."/>
            <person name="Morono Y."/>
            <person name="Uchiyama I."/>
            <person name="Ito T."/>
            <person name="Fujiyama A."/>
            <person name="Inagaki F."/>
            <person name="Takami H."/>
        </authorList>
    </citation>
    <scope>NUCLEOTIDE SEQUENCE</scope>
    <source>
        <strain evidence="1">Expedition CK06-06</strain>
    </source>
</reference>
<organism evidence="1">
    <name type="scientific">marine sediment metagenome</name>
    <dbReference type="NCBI Taxonomy" id="412755"/>
    <lineage>
        <taxon>unclassified sequences</taxon>
        <taxon>metagenomes</taxon>
        <taxon>ecological metagenomes</taxon>
    </lineage>
</organism>
<name>X1KQD2_9ZZZZ</name>
<dbReference type="AlphaFoldDB" id="X1KQD2"/>